<dbReference type="GO" id="GO:0016705">
    <property type="term" value="F:oxidoreductase activity, acting on paired donors, with incorporation or reduction of molecular oxygen"/>
    <property type="evidence" value="ECO:0007669"/>
    <property type="project" value="InterPro"/>
</dbReference>
<keyword evidence="1" id="KW-0560">Oxidoreductase</keyword>
<accession>A0A7X2Z9D9</accession>
<comment type="caution">
    <text evidence="4">The sequence shown here is derived from an EMBL/GenBank/DDBJ whole genome shotgun (WGS) entry which is preliminary data.</text>
</comment>
<protein>
    <submittedName>
        <fullName evidence="4">LLM class flavin-dependent oxidoreductase</fullName>
    </submittedName>
</protein>
<keyword evidence="5" id="KW-1185">Reference proteome</keyword>
<organism evidence="4 5">
    <name type="scientific">Paenibacillus validus</name>
    <dbReference type="NCBI Taxonomy" id="44253"/>
    <lineage>
        <taxon>Bacteria</taxon>
        <taxon>Bacillati</taxon>
        <taxon>Bacillota</taxon>
        <taxon>Bacilli</taxon>
        <taxon>Bacillales</taxon>
        <taxon>Paenibacillaceae</taxon>
        <taxon>Paenibacillus</taxon>
    </lineage>
</organism>
<gene>
    <name evidence="4" type="ORF">GNP93_04980</name>
</gene>
<dbReference type="GO" id="GO:0005829">
    <property type="term" value="C:cytosol"/>
    <property type="evidence" value="ECO:0007669"/>
    <property type="project" value="TreeGrafter"/>
</dbReference>
<evidence type="ECO:0000259" key="3">
    <source>
        <dbReference type="Pfam" id="PF00296"/>
    </source>
</evidence>
<dbReference type="SUPFAM" id="SSF51679">
    <property type="entry name" value="Bacterial luciferase-like"/>
    <property type="match status" value="1"/>
</dbReference>
<dbReference type="RefSeq" id="WP_127609630.1">
    <property type="nucleotide sequence ID" value="NZ_JARTHJ010000088.1"/>
</dbReference>
<keyword evidence="2" id="KW-0503">Monooxygenase</keyword>
<dbReference type="Gene3D" id="3.20.20.30">
    <property type="entry name" value="Luciferase-like domain"/>
    <property type="match status" value="1"/>
</dbReference>
<dbReference type="InterPro" id="IPR036661">
    <property type="entry name" value="Luciferase-like_sf"/>
</dbReference>
<dbReference type="EMBL" id="WNZX01000003">
    <property type="protein sequence ID" value="MUG70028.1"/>
    <property type="molecule type" value="Genomic_DNA"/>
</dbReference>
<dbReference type="AlphaFoldDB" id="A0A7X2Z9D9"/>
<dbReference type="Proteomes" id="UP000450917">
    <property type="component" value="Unassembled WGS sequence"/>
</dbReference>
<dbReference type="GO" id="GO:0004497">
    <property type="term" value="F:monooxygenase activity"/>
    <property type="evidence" value="ECO:0007669"/>
    <property type="project" value="UniProtKB-KW"/>
</dbReference>
<dbReference type="InterPro" id="IPR011251">
    <property type="entry name" value="Luciferase-like_dom"/>
</dbReference>
<feature type="domain" description="Luciferase-like" evidence="3">
    <location>
        <begin position="42"/>
        <end position="351"/>
    </location>
</feature>
<dbReference type="InterPro" id="IPR050766">
    <property type="entry name" value="Bact_Lucif_Oxidored"/>
</dbReference>
<evidence type="ECO:0000313" key="4">
    <source>
        <dbReference type="EMBL" id="MUG70028.1"/>
    </source>
</evidence>
<dbReference type="PANTHER" id="PTHR30137">
    <property type="entry name" value="LUCIFERASE-LIKE MONOOXYGENASE"/>
    <property type="match status" value="1"/>
</dbReference>
<proteinExistence type="predicted"/>
<sequence>MKFIYVNIMPYRDLPEDFVQNHESVWVTIPSELYDAEKGHLMFNEYVDQYEIAVDAGFDAVGFNEHHGNAYGLDNSPNIMAAMLARKVRQTEKTCIVLIGDSIALYNPPIRVAEELAMLDNITGGRVVAGFPAGTSMDTNYVYGIPPAELRPRFYEALDLIKQAWTRSEVFPFNGKYTQLKHVNLWPRPYQKPHPPIWLPGSGSVETWDYCAKNDLPYYYLSYSGYATAKKFMDGFWEHRQKLGKDLNPYWAGFNQVILVSETDERAQQDYEEHLRYMLRTLMHIPAKYAEAPGYRTARSVAESLVSQFALHGKSRYSTKTDFDWKQIVEAGNVIAGSPATVRDRLREMIKSLRVGNITAHLNIGSMPHHLAVKNIELFSKEVMPYLHDIWDDQWPVVGWPEVANNRLNHAGLAQNSV</sequence>
<dbReference type="Pfam" id="PF00296">
    <property type="entry name" value="Bac_luciferase"/>
    <property type="match status" value="1"/>
</dbReference>
<evidence type="ECO:0000256" key="2">
    <source>
        <dbReference type="ARBA" id="ARBA00023033"/>
    </source>
</evidence>
<evidence type="ECO:0000313" key="5">
    <source>
        <dbReference type="Proteomes" id="UP000450917"/>
    </source>
</evidence>
<evidence type="ECO:0000256" key="1">
    <source>
        <dbReference type="ARBA" id="ARBA00023002"/>
    </source>
</evidence>
<reference evidence="4 5" key="1">
    <citation type="submission" date="2019-11" db="EMBL/GenBank/DDBJ databases">
        <title>Draft genome sequences of five Paenibacillus species of dairy origin.</title>
        <authorList>
            <person name="Olajide A.M."/>
            <person name="Chen S."/>
            <person name="Lapointe G."/>
        </authorList>
    </citation>
    <scope>NUCLEOTIDE SEQUENCE [LARGE SCALE GENOMIC DNA]</scope>
    <source>
        <strain evidence="4 5">2CS3</strain>
    </source>
</reference>
<dbReference type="PANTHER" id="PTHR30137:SF8">
    <property type="entry name" value="BLR5498 PROTEIN"/>
    <property type="match status" value="1"/>
</dbReference>
<name>A0A7X2Z9D9_9BACL</name>